<dbReference type="GO" id="GO:0005829">
    <property type="term" value="C:cytosol"/>
    <property type="evidence" value="ECO:0007669"/>
    <property type="project" value="TreeGrafter"/>
</dbReference>
<feature type="domain" description="THIF-type NAD/FAD binding fold" evidence="2">
    <location>
        <begin position="10"/>
        <end position="245"/>
    </location>
</feature>
<proteinExistence type="inferred from homology"/>
<dbReference type="PANTHER" id="PTHR10953:SF240">
    <property type="entry name" value="SULFUR CARRIER PROTEIN THIS ADENYLYLTRANSFERASE"/>
    <property type="match status" value="1"/>
</dbReference>
<dbReference type="GO" id="GO:0016779">
    <property type="term" value="F:nucleotidyltransferase activity"/>
    <property type="evidence" value="ECO:0007669"/>
    <property type="project" value="TreeGrafter"/>
</dbReference>
<organism evidence="3 4">
    <name type="scientific">Vibrio amylolyticus</name>
    <dbReference type="NCBI Taxonomy" id="2847292"/>
    <lineage>
        <taxon>Bacteria</taxon>
        <taxon>Pseudomonadati</taxon>
        <taxon>Pseudomonadota</taxon>
        <taxon>Gammaproteobacteria</taxon>
        <taxon>Vibrionales</taxon>
        <taxon>Vibrionaceae</taxon>
        <taxon>Vibrio</taxon>
    </lineage>
</organism>
<dbReference type="EMBL" id="JAJHVV010000016">
    <property type="protein sequence ID" value="MCK6265578.1"/>
    <property type="molecule type" value="Genomic_DNA"/>
</dbReference>
<keyword evidence="4" id="KW-1185">Reference proteome</keyword>
<dbReference type="InterPro" id="IPR045886">
    <property type="entry name" value="ThiF/MoeB/HesA"/>
</dbReference>
<dbReference type="FunFam" id="3.40.50.720:FF:000080">
    <property type="entry name" value="Thiazole biosynthesis adenylyltransferase ThiF"/>
    <property type="match status" value="1"/>
</dbReference>
<evidence type="ECO:0000313" key="3">
    <source>
        <dbReference type="EMBL" id="MCK6265578.1"/>
    </source>
</evidence>
<evidence type="ECO:0000259" key="2">
    <source>
        <dbReference type="Pfam" id="PF00899"/>
    </source>
</evidence>
<dbReference type="Gene3D" id="3.40.50.720">
    <property type="entry name" value="NAD(P)-binding Rossmann-like Domain"/>
    <property type="match status" value="1"/>
</dbReference>
<dbReference type="InterPro" id="IPR035985">
    <property type="entry name" value="Ubiquitin-activating_enz"/>
</dbReference>
<sequence length="265" mass="29335">MLTDQEFIRYQRQVSLPGFGEQGQKNLKNAQVLLIGCGGLGSAAAMYLASAGIGRLVIVDDDAVESSNLQRQVIYRDNDIGKDKAQAMAKQIERLNSDCRVRAIKHRFEETQLSLEVGVADIVLDCTDNFMSRHLINKVCFFSKTPLVSGAAIGWQGQFIVFNFDSHSACYHCLYPADEFKESMRCSDMGIIGPVVGTIGNLQALATIQKIVLGEFKCTTEALQLFDGSSMTWKNLSLNKVHGCRVCGEFDKEESFSATKQNLKR</sequence>
<dbReference type="SUPFAM" id="SSF69572">
    <property type="entry name" value="Activating enzymes of the ubiquitin-like proteins"/>
    <property type="match status" value="1"/>
</dbReference>
<protein>
    <submittedName>
        <fullName evidence="3">HesA/MoeB/ThiF family protein</fullName>
    </submittedName>
</protein>
<dbReference type="InterPro" id="IPR000594">
    <property type="entry name" value="ThiF_NAD_FAD-bd"/>
</dbReference>
<comment type="similarity">
    <text evidence="1">Belongs to the HesA/MoeB/ThiF family.</text>
</comment>
<evidence type="ECO:0000256" key="1">
    <source>
        <dbReference type="ARBA" id="ARBA00009919"/>
    </source>
</evidence>
<evidence type="ECO:0000313" key="4">
    <source>
        <dbReference type="Proteomes" id="UP001139559"/>
    </source>
</evidence>
<dbReference type="CDD" id="cd00757">
    <property type="entry name" value="ThiF_MoeB_HesA_family"/>
    <property type="match status" value="1"/>
</dbReference>
<dbReference type="Pfam" id="PF00899">
    <property type="entry name" value="ThiF"/>
    <property type="match status" value="1"/>
</dbReference>
<dbReference type="PANTHER" id="PTHR10953">
    <property type="entry name" value="UBIQUITIN-ACTIVATING ENZYME E1"/>
    <property type="match status" value="1"/>
</dbReference>
<reference evidence="3" key="1">
    <citation type="submission" date="2021-11" db="EMBL/GenBank/DDBJ databases">
        <title>Vibrio ZSDE26 sp. nov. and Vibrio ZSDZ34 sp. nov., isolated from coastal seawater in Qingdao.</title>
        <authorList>
            <person name="Zhang P."/>
        </authorList>
    </citation>
    <scope>NUCLEOTIDE SEQUENCE</scope>
    <source>
        <strain evidence="3">ZSDE26</strain>
    </source>
</reference>
<dbReference type="GO" id="GO:0008146">
    <property type="term" value="F:sulfotransferase activity"/>
    <property type="evidence" value="ECO:0007669"/>
    <property type="project" value="TreeGrafter"/>
</dbReference>
<comment type="caution">
    <text evidence="3">The sequence shown here is derived from an EMBL/GenBank/DDBJ whole genome shotgun (WGS) entry which is preliminary data.</text>
</comment>
<dbReference type="GO" id="GO:0004792">
    <property type="term" value="F:thiosulfate-cyanide sulfurtransferase activity"/>
    <property type="evidence" value="ECO:0007669"/>
    <property type="project" value="TreeGrafter"/>
</dbReference>
<name>A0A9X1XP66_9VIBR</name>
<dbReference type="RefSeq" id="WP_248010644.1">
    <property type="nucleotide sequence ID" value="NZ_JAJHVV010000016.1"/>
</dbReference>
<accession>A0A9X1XP66</accession>
<dbReference type="AlphaFoldDB" id="A0A9X1XP66"/>
<dbReference type="Proteomes" id="UP001139559">
    <property type="component" value="Unassembled WGS sequence"/>
</dbReference>
<dbReference type="GO" id="GO:0008641">
    <property type="term" value="F:ubiquitin-like modifier activating enzyme activity"/>
    <property type="evidence" value="ECO:0007669"/>
    <property type="project" value="InterPro"/>
</dbReference>
<gene>
    <name evidence="3" type="ORF">KP803_20175</name>
</gene>